<sequence>MRLFSPACMSTTTTTAAAADPRMAEIQSMRRLLQDIQDKVFTPGFDWDHARRQQGRGVDENPYDEVLHILTGLRADVQQKYLAPSSSSSSSSTSTFPDGHGHDDELVLDALVGLDHDLQAFQDDVAVMAGGYCEAVIV</sequence>
<evidence type="ECO:0000313" key="2">
    <source>
        <dbReference type="Proteomes" id="UP001163324"/>
    </source>
</evidence>
<comment type="caution">
    <text evidence="1">The sequence shown here is derived from an EMBL/GenBank/DDBJ whole genome shotgun (WGS) entry which is preliminary data.</text>
</comment>
<name>A0ACC0USG0_9HYPO</name>
<protein>
    <submittedName>
        <fullName evidence="1">Uncharacterized protein</fullName>
    </submittedName>
</protein>
<dbReference type="Proteomes" id="UP001163324">
    <property type="component" value="Chromosome 9"/>
</dbReference>
<evidence type="ECO:0000313" key="1">
    <source>
        <dbReference type="EMBL" id="KAI9896444.1"/>
    </source>
</evidence>
<organism evidence="1 2">
    <name type="scientific">Trichothecium roseum</name>
    <dbReference type="NCBI Taxonomy" id="47278"/>
    <lineage>
        <taxon>Eukaryota</taxon>
        <taxon>Fungi</taxon>
        <taxon>Dikarya</taxon>
        <taxon>Ascomycota</taxon>
        <taxon>Pezizomycotina</taxon>
        <taxon>Sordariomycetes</taxon>
        <taxon>Hypocreomycetidae</taxon>
        <taxon>Hypocreales</taxon>
        <taxon>Hypocreales incertae sedis</taxon>
        <taxon>Trichothecium</taxon>
    </lineage>
</organism>
<keyword evidence="2" id="KW-1185">Reference proteome</keyword>
<accession>A0ACC0USG0</accession>
<gene>
    <name evidence="1" type="ORF">N3K66_008616</name>
</gene>
<proteinExistence type="predicted"/>
<reference evidence="1" key="1">
    <citation type="submission" date="2022-10" db="EMBL/GenBank/DDBJ databases">
        <title>Complete Genome of Trichothecium roseum strain YXFP-22015, a Plant Pathogen Isolated from Citrus.</title>
        <authorList>
            <person name="Wang Y."/>
            <person name="Zhu L."/>
        </authorList>
    </citation>
    <scope>NUCLEOTIDE SEQUENCE</scope>
    <source>
        <strain evidence="1">YXFP-22015</strain>
    </source>
</reference>
<dbReference type="EMBL" id="CM047948">
    <property type="protein sequence ID" value="KAI9896444.1"/>
    <property type="molecule type" value="Genomic_DNA"/>
</dbReference>